<evidence type="ECO:0000313" key="1">
    <source>
        <dbReference type="EMBL" id="OXM40422.1"/>
    </source>
</evidence>
<name>A0A229R110_9PSEU</name>
<protein>
    <submittedName>
        <fullName evidence="1">Ubiquitin activation protein</fullName>
    </submittedName>
</protein>
<accession>A0A229R110</accession>
<organism evidence="1 2">
    <name type="scientific">Amycolatopsis thailandensis</name>
    <dbReference type="NCBI Taxonomy" id="589330"/>
    <lineage>
        <taxon>Bacteria</taxon>
        <taxon>Bacillati</taxon>
        <taxon>Actinomycetota</taxon>
        <taxon>Actinomycetes</taxon>
        <taxon>Pseudonocardiales</taxon>
        <taxon>Pseudonocardiaceae</taxon>
        <taxon>Amycolatopsis</taxon>
    </lineage>
</organism>
<feature type="non-terminal residue" evidence="1">
    <location>
        <position position="108"/>
    </location>
</feature>
<evidence type="ECO:0000313" key="2">
    <source>
        <dbReference type="Proteomes" id="UP000215223"/>
    </source>
</evidence>
<keyword evidence="2" id="KW-1185">Reference proteome</keyword>
<reference evidence="1 2" key="1">
    <citation type="submission" date="2017-07" db="EMBL/GenBank/DDBJ databases">
        <title>Amycolatopsis thailandensis Genome sequencing and assembly.</title>
        <authorList>
            <person name="Kaur N."/>
            <person name="Mayilraj S."/>
        </authorList>
    </citation>
    <scope>NUCLEOTIDE SEQUENCE [LARGE SCALE GENOMIC DNA]</scope>
    <source>
        <strain evidence="1 2">JCM 16380</strain>
    </source>
</reference>
<dbReference type="Proteomes" id="UP000215223">
    <property type="component" value="Unassembled WGS sequence"/>
</dbReference>
<proteinExistence type="predicted"/>
<dbReference type="AlphaFoldDB" id="A0A229R110"/>
<comment type="caution">
    <text evidence="1">The sequence shown here is derived from an EMBL/GenBank/DDBJ whole genome shotgun (WGS) entry which is preliminary data.</text>
</comment>
<gene>
    <name evidence="1" type="ORF">CFP71_42840</name>
</gene>
<sequence>MTDLNPPWNVTAFLGADPCLLDSVRELRARILFDRGRRPAFRRADGSHADDQDLDFGAWHFVARQRPDGPPLGYIRLSTPATGDSFQSRTYLGTERYEELLAAQGIDP</sequence>
<dbReference type="EMBL" id="NMQT01000354">
    <property type="protein sequence ID" value="OXM40422.1"/>
    <property type="molecule type" value="Genomic_DNA"/>
</dbReference>